<dbReference type="Proteomes" id="UP001162031">
    <property type="component" value="Unassembled WGS sequence"/>
</dbReference>
<sequence>MSSSSEEMLTSVLVLQLEAIKALVTEYHQQTEAFVQQFGHLPLSNEPVDAAHDARIALRPLPSLAEGCVVSEVILAATKSHCSQTMCATSTADLEAFLGSARKHVKTVDDRVHALFVLDASLAHAELRQEMQATFEGKQGYALLVEWLALSCSYKDETSRAFTELLLLVLKKKMPAMLFTIKTVVKNLTQYKKVIKGKHNKGLLQDVVDQYRKKIKV</sequence>
<protein>
    <submittedName>
        <fullName evidence="1">Uncharacterized protein</fullName>
    </submittedName>
</protein>
<evidence type="ECO:0000313" key="1">
    <source>
        <dbReference type="EMBL" id="CAI5725614.1"/>
    </source>
</evidence>
<reference evidence="1" key="1">
    <citation type="submission" date="2022-12" db="EMBL/GenBank/DDBJ databases">
        <authorList>
            <person name="Webb A."/>
        </authorList>
    </citation>
    <scope>NUCLEOTIDE SEQUENCE</scope>
    <source>
        <strain evidence="1">Hp1</strain>
    </source>
</reference>
<dbReference type="AlphaFoldDB" id="A0AAV0TRT8"/>
<gene>
    <name evidence="1" type="ORF">HBR001_LOCUS3645</name>
</gene>
<comment type="caution">
    <text evidence="1">The sequence shown here is derived from an EMBL/GenBank/DDBJ whole genome shotgun (WGS) entry which is preliminary data.</text>
</comment>
<name>A0AAV0TRT8_HYABA</name>
<accession>A0AAV0TRT8</accession>
<dbReference type="EMBL" id="CANTFL010000608">
    <property type="protein sequence ID" value="CAI5725614.1"/>
    <property type="molecule type" value="Genomic_DNA"/>
</dbReference>
<evidence type="ECO:0000313" key="2">
    <source>
        <dbReference type="Proteomes" id="UP001162031"/>
    </source>
</evidence>
<keyword evidence="2" id="KW-1185">Reference proteome</keyword>
<proteinExistence type="predicted"/>
<organism evidence="1 2">
    <name type="scientific">Hyaloperonospora brassicae</name>
    <name type="common">Brassica downy mildew</name>
    <name type="synonym">Peronospora brassicae</name>
    <dbReference type="NCBI Taxonomy" id="162125"/>
    <lineage>
        <taxon>Eukaryota</taxon>
        <taxon>Sar</taxon>
        <taxon>Stramenopiles</taxon>
        <taxon>Oomycota</taxon>
        <taxon>Peronosporomycetes</taxon>
        <taxon>Peronosporales</taxon>
        <taxon>Peronosporaceae</taxon>
        <taxon>Hyaloperonospora</taxon>
    </lineage>
</organism>